<organism evidence="1 2">
    <name type="scientific">Giardia intestinalis (strain ATCC 50803 / WB clone C6)</name>
    <name type="common">Giardia lamblia</name>
    <dbReference type="NCBI Taxonomy" id="184922"/>
    <lineage>
        <taxon>Eukaryota</taxon>
        <taxon>Metamonada</taxon>
        <taxon>Diplomonadida</taxon>
        <taxon>Hexamitidae</taxon>
        <taxon>Giardiinae</taxon>
        <taxon>Giardia</taxon>
    </lineage>
</organism>
<dbReference type="VEuPathDB" id="GiardiaDB:GL50803_8804"/>
<evidence type="ECO:0000313" key="1">
    <source>
        <dbReference type="EMBL" id="KAE8302156.1"/>
    </source>
</evidence>
<evidence type="ECO:0000313" key="2">
    <source>
        <dbReference type="Proteomes" id="UP000001548"/>
    </source>
</evidence>
<protein>
    <submittedName>
        <fullName evidence="1">Uncharacterized protein</fullName>
    </submittedName>
</protein>
<dbReference type="Proteomes" id="UP000001548">
    <property type="component" value="Unassembled WGS sequence"/>
</dbReference>
<proteinExistence type="predicted"/>
<name>D3KH79_GIAIC</name>
<dbReference type="AlphaFoldDB" id="D3KH79"/>
<accession>D3KH79</accession>
<keyword evidence="2" id="KW-1185">Reference proteome</keyword>
<comment type="caution">
    <text evidence="1">The sequence shown here is derived from an EMBL/GenBank/DDBJ whole genome shotgun (WGS) entry which is preliminary data.</text>
</comment>
<dbReference type="OMA" id="MIHSTCL"/>
<dbReference type="HOGENOM" id="CLU_809983_0_0_1"/>
<reference evidence="1 2" key="1">
    <citation type="journal article" date="2007" name="Science">
        <title>Genomic minimalism in the early diverging intestinal parasite Giardia lamblia.</title>
        <authorList>
            <person name="Morrison H.G."/>
            <person name="McArthur A.G."/>
            <person name="Gillin F.D."/>
            <person name="Aley S.B."/>
            <person name="Adam R.D."/>
            <person name="Olsen G.J."/>
            <person name="Best A.A."/>
            <person name="Cande W.Z."/>
            <person name="Chen F."/>
            <person name="Cipriano M.J."/>
            <person name="Davids B.J."/>
            <person name="Dawson S.C."/>
            <person name="Elmendorf H.G."/>
            <person name="Hehl A.B."/>
            <person name="Holder M.E."/>
            <person name="Huse S.M."/>
            <person name="Kim U.U."/>
            <person name="Lasek-Nesselquist E."/>
            <person name="Manning G."/>
            <person name="Nigam A."/>
            <person name="Nixon J.E."/>
            <person name="Palm D."/>
            <person name="Passamaneck N.E."/>
            <person name="Prabhu A."/>
            <person name="Reich C.I."/>
            <person name="Reiner D.S."/>
            <person name="Samuelson J."/>
            <person name="Svard S.G."/>
            <person name="Sogin M.L."/>
        </authorList>
    </citation>
    <scope>NUCLEOTIDE SEQUENCE [LARGE SCALE GENOMIC DNA]</scope>
    <source>
        <strain evidence="1 2">WB C6</strain>
    </source>
</reference>
<gene>
    <name evidence="1" type="ORF">GL50803_008804</name>
</gene>
<dbReference type="EMBL" id="AACB03000004">
    <property type="protein sequence ID" value="KAE8302156.1"/>
    <property type="molecule type" value="Genomic_DNA"/>
</dbReference>
<sequence length="343" mass="38569">MQHLFKYQESTLGYLLWPGQFVDKALGERVFRAAQASVPSFEACMTEVSFTSEEVSTKHFPSVCTVLKAMHLQYDEPAESIKHLDTHIYFIIEPQLRDIASTYLHGLVIYALPGDVADKVTQRSFWDVLSNHLESCNDPRQLRRSYIEGNPSFLLLYMGYTQGCDHCMTGVLLRVEGLNSSLGFESSTKVSCKACYETVLLDNQIIDPVDWTKVDTIECMHCHLDHSIHNCETDKDEVPCTGCGGLLFRHGCSKCMVFTTEYGWEHCRKCDTCHRRGTPCAASDDLCVLCQLPLSDPRYSVAQLKCHKAHMIHSTCLLCNIVNGNDRCPYHCGSVFTAVKGVA</sequence>